<evidence type="ECO:0000259" key="2">
    <source>
        <dbReference type="SMART" id="SM00978"/>
    </source>
</evidence>
<feature type="domain" description="Tim44-like" evidence="2">
    <location>
        <begin position="128"/>
        <end position="273"/>
    </location>
</feature>
<name>A0A0B5QMA4_CLOBE</name>
<evidence type="ECO:0000313" key="4">
    <source>
        <dbReference type="EMBL" id="NRV11397.1"/>
    </source>
</evidence>
<keyword evidence="1" id="KW-0812">Transmembrane</keyword>
<sequence>MWEIFKEPNKRSKYVKKIVQMLNDSETLYYLNMATDRRNRYDREAMTDLFFFKTKMLIVMITLIALLNKLGLPDIIKWYHNGGEFPIKSAFLVGLSFAIIIIHILKLDDYCINNLIYNNEMNKKKKKTNEFINTIKKDTKNISYAFLRSTVKETFSKVIESLERMNFEMCQKYMSTEFYDALQSQCKRHSFENIGRIIEELELIEAEPVGIIHHHDSYKDVVWFVIKYNAKDYVVDETDGEILFGSDKIKTFVHYWKFQKAEENTWMLSDVVAKGERDIKKCFNIIEEF</sequence>
<dbReference type="EMBL" id="JABSXK010000001">
    <property type="protein sequence ID" value="NRV11397.1"/>
    <property type="molecule type" value="Genomic_DNA"/>
</dbReference>
<gene>
    <name evidence="4" type="ORF">DFH45_004360</name>
    <name evidence="3" type="ORF">LF65_02577</name>
</gene>
<proteinExistence type="predicted"/>
<dbReference type="Pfam" id="PF04280">
    <property type="entry name" value="Tim44"/>
    <property type="match status" value="1"/>
</dbReference>
<evidence type="ECO:0000256" key="1">
    <source>
        <dbReference type="SAM" id="Phobius"/>
    </source>
</evidence>
<keyword evidence="1" id="KW-1133">Transmembrane helix</keyword>
<protein>
    <recommendedName>
        <fullName evidence="2">Tim44-like domain-containing protein</fullName>
    </recommendedName>
</protein>
<dbReference type="OrthoDB" id="1927721at2"/>
<reference evidence="3" key="2">
    <citation type="submission" date="2016-02" db="EMBL/GenBank/DDBJ databases">
        <title>Genome sequence of Clostridium beijerinckii strain 59B.</title>
        <authorList>
            <person name="Little G.T."/>
            <person name="Minton N.P."/>
        </authorList>
    </citation>
    <scope>NUCLEOTIDE SEQUENCE</scope>
    <source>
        <strain evidence="3">NCIMB 14988</strain>
    </source>
</reference>
<dbReference type="InterPro" id="IPR032710">
    <property type="entry name" value="NTF2-like_dom_sf"/>
</dbReference>
<dbReference type="SUPFAM" id="SSF54427">
    <property type="entry name" value="NTF2-like"/>
    <property type="match status" value="1"/>
</dbReference>
<feature type="transmembrane region" description="Helical" evidence="1">
    <location>
        <begin position="87"/>
        <end position="105"/>
    </location>
</feature>
<reference evidence="4" key="3">
    <citation type="submission" date="2020-05" db="EMBL/GenBank/DDBJ databases">
        <title>Genomic insights into acetone-butanol-ethanol (ABE) fermentation by sequencing solventogenic clostridia strains.</title>
        <authorList>
            <person name="Brown S."/>
        </authorList>
    </citation>
    <scope>NUCLEOTIDE SEQUENCE</scope>
    <source>
        <strain evidence="4">DJ126</strain>
    </source>
</reference>
<dbReference type="SMART" id="SM00978">
    <property type="entry name" value="Tim44"/>
    <property type="match status" value="1"/>
</dbReference>
<dbReference type="InterPro" id="IPR007379">
    <property type="entry name" value="Tim44-like_dom"/>
</dbReference>
<dbReference type="RefSeq" id="WP_041896457.1">
    <property type="nucleotide sequence ID" value="NZ_CP010086.2"/>
</dbReference>
<dbReference type="AlphaFoldDB" id="A0A0B5QMA4"/>
<evidence type="ECO:0000313" key="3">
    <source>
        <dbReference type="EMBL" id="AJG99152.1"/>
    </source>
</evidence>
<dbReference type="Proteomes" id="UP000031866">
    <property type="component" value="Chromosome"/>
</dbReference>
<evidence type="ECO:0000313" key="5">
    <source>
        <dbReference type="Proteomes" id="UP000031866"/>
    </source>
</evidence>
<accession>A0A0B5QMA4</accession>
<organism evidence="3 5">
    <name type="scientific">Clostridium beijerinckii</name>
    <name type="common">Clostridium MP</name>
    <dbReference type="NCBI Taxonomy" id="1520"/>
    <lineage>
        <taxon>Bacteria</taxon>
        <taxon>Bacillati</taxon>
        <taxon>Bacillota</taxon>
        <taxon>Clostridia</taxon>
        <taxon>Eubacteriales</taxon>
        <taxon>Clostridiaceae</taxon>
        <taxon>Clostridium</taxon>
    </lineage>
</organism>
<keyword evidence="1" id="KW-0472">Membrane</keyword>
<dbReference type="Gene3D" id="3.10.450.240">
    <property type="match status" value="1"/>
</dbReference>
<reference evidence="5" key="1">
    <citation type="submission" date="2014-12" db="EMBL/GenBank/DDBJ databases">
        <title>Genome sequence of Clostridium beijerinckii strain 59B.</title>
        <authorList>
            <person name="Little G.T."/>
            <person name="Minton N.P."/>
        </authorList>
    </citation>
    <scope>NUCLEOTIDE SEQUENCE [LARGE SCALE GENOMIC DNA]</scope>
    <source>
        <strain evidence="5">59B</strain>
    </source>
</reference>
<dbReference type="EMBL" id="CP010086">
    <property type="protein sequence ID" value="AJG99152.1"/>
    <property type="molecule type" value="Genomic_DNA"/>
</dbReference>
<dbReference type="KEGG" id="cbei:LF65_02577"/>
<dbReference type="Proteomes" id="UP000821656">
    <property type="component" value="Unassembled WGS sequence"/>
</dbReference>
<feature type="transmembrane region" description="Helical" evidence="1">
    <location>
        <begin position="49"/>
        <end position="67"/>
    </location>
</feature>